<dbReference type="SMART" id="SM00225">
    <property type="entry name" value="BTB"/>
    <property type="match status" value="1"/>
</dbReference>
<name>A0A811KL97_9BILA</name>
<dbReference type="PROSITE" id="PS50097">
    <property type="entry name" value="BTB"/>
    <property type="match status" value="1"/>
</dbReference>
<organism evidence="3 4">
    <name type="scientific">Bursaphelenchus okinawaensis</name>
    <dbReference type="NCBI Taxonomy" id="465554"/>
    <lineage>
        <taxon>Eukaryota</taxon>
        <taxon>Metazoa</taxon>
        <taxon>Ecdysozoa</taxon>
        <taxon>Nematoda</taxon>
        <taxon>Chromadorea</taxon>
        <taxon>Rhabditida</taxon>
        <taxon>Tylenchina</taxon>
        <taxon>Tylenchomorpha</taxon>
        <taxon>Aphelenchoidea</taxon>
        <taxon>Aphelenchoididae</taxon>
        <taxon>Bursaphelenchus</taxon>
    </lineage>
</organism>
<dbReference type="Proteomes" id="UP000783686">
    <property type="component" value="Unassembled WGS sequence"/>
</dbReference>
<feature type="region of interest" description="Disordered" evidence="1">
    <location>
        <begin position="321"/>
        <end position="343"/>
    </location>
</feature>
<dbReference type="OrthoDB" id="6359816at2759"/>
<feature type="domain" description="BTB" evidence="2">
    <location>
        <begin position="41"/>
        <end position="105"/>
    </location>
</feature>
<dbReference type="EMBL" id="CAJFCW020000003">
    <property type="protein sequence ID" value="CAG9105785.1"/>
    <property type="molecule type" value="Genomic_DNA"/>
</dbReference>
<dbReference type="SUPFAM" id="SSF54695">
    <property type="entry name" value="POZ domain"/>
    <property type="match status" value="1"/>
</dbReference>
<sequence length="388" mass="43140">MVEDGVPTKKMRVDAEDEVKQDRHVNWLRNKEDTFNVPEFNDFKVVCRNNVFYASKLQLVNASPVIHKMLKSDPQKVKIEMLDASPAAVEALLRYIFNGKLIFDFDIARAVLILAAKYEIQSLKDLCEDVLVTQMKFDHVKDLMALSYELDLYNLRSKCFKIGAKATKPPNVATVHSIREILKDQPFTLALSNKFKKNALCIVQENEDLDIEPKMALVMGEKSNNTVLFNAQIKENVGKEEVLPLVINWYAVEDDGDTELCGIYTCAFSFLSPAALFESGVVDESVDLHGIDIPEIGRVSDCFDECFAQSYLHAETANCESSTSSAGKCESGRSQGGKKKMKRTLPNLTVKSSPFAVSTPLSTSAPVGLKTLFSTPAHVVPMRKNIGA</sequence>
<keyword evidence="4" id="KW-1185">Reference proteome</keyword>
<dbReference type="EMBL" id="CAJFDH010000003">
    <property type="protein sequence ID" value="CAD5216354.1"/>
    <property type="molecule type" value="Genomic_DNA"/>
</dbReference>
<reference evidence="3" key="1">
    <citation type="submission" date="2020-09" db="EMBL/GenBank/DDBJ databases">
        <authorList>
            <person name="Kikuchi T."/>
        </authorList>
    </citation>
    <scope>NUCLEOTIDE SEQUENCE</scope>
    <source>
        <strain evidence="3">SH1</strain>
    </source>
</reference>
<dbReference type="PANTHER" id="PTHR24413">
    <property type="entry name" value="SPECKLE-TYPE POZ PROTEIN"/>
    <property type="match status" value="1"/>
</dbReference>
<evidence type="ECO:0000256" key="1">
    <source>
        <dbReference type="SAM" id="MobiDB-lite"/>
    </source>
</evidence>
<evidence type="ECO:0000313" key="3">
    <source>
        <dbReference type="EMBL" id="CAD5216354.1"/>
    </source>
</evidence>
<evidence type="ECO:0000313" key="4">
    <source>
        <dbReference type="Proteomes" id="UP000614601"/>
    </source>
</evidence>
<proteinExistence type="predicted"/>
<dbReference type="Pfam" id="PF00651">
    <property type="entry name" value="BTB"/>
    <property type="match status" value="1"/>
</dbReference>
<dbReference type="Gene3D" id="3.30.710.10">
    <property type="entry name" value="Potassium Channel Kv1.1, Chain A"/>
    <property type="match status" value="1"/>
</dbReference>
<accession>A0A811KL97</accession>
<gene>
    <name evidence="3" type="ORF">BOKJ2_LOCUS6551</name>
</gene>
<dbReference type="InterPro" id="IPR000210">
    <property type="entry name" value="BTB/POZ_dom"/>
</dbReference>
<dbReference type="Proteomes" id="UP000614601">
    <property type="component" value="Unassembled WGS sequence"/>
</dbReference>
<dbReference type="InterPro" id="IPR011333">
    <property type="entry name" value="SKP1/BTB/POZ_sf"/>
</dbReference>
<dbReference type="AlphaFoldDB" id="A0A811KL97"/>
<protein>
    <recommendedName>
        <fullName evidence="2">BTB domain-containing protein</fullName>
    </recommendedName>
</protein>
<evidence type="ECO:0000259" key="2">
    <source>
        <dbReference type="PROSITE" id="PS50097"/>
    </source>
</evidence>
<comment type="caution">
    <text evidence="3">The sequence shown here is derived from an EMBL/GenBank/DDBJ whole genome shotgun (WGS) entry which is preliminary data.</text>
</comment>